<gene>
    <name evidence="2" type="ORF">PAHAL_1G305700</name>
</gene>
<evidence type="ECO:0000313" key="2">
    <source>
        <dbReference type="EMBL" id="PVH66646.1"/>
    </source>
</evidence>
<evidence type="ECO:0000256" key="1">
    <source>
        <dbReference type="SAM" id="MobiDB-lite"/>
    </source>
</evidence>
<reference evidence="2" key="1">
    <citation type="submission" date="2018-04" db="EMBL/GenBank/DDBJ databases">
        <title>WGS assembly of Panicum hallii.</title>
        <authorList>
            <person name="Lovell J."/>
            <person name="Jenkins J."/>
            <person name="Lowry D."/>
            <person name="Mamidi S."/>
            <person name="Sreedasyam A."/>
            <person name="Weng X."/>
            <person name="Barry K."/>
            <person name="Bonette J."/>
            <person name="Campitelli B."/>
            <person name="Daum C."/>
            <person name="Gordon S."/>
            <person name="Gould B."/>
            <person name="Lipzen A."/>
            <person name="Macqueen A."/>
            <person name="Palacio-Mejia J."/>
            <person name="Plott C."/>
            <person name="Shakirov E."/>
            <person name="Shu S."/>
            <person name="Yoshinaga Y."/>
            <person name="Zane M."/>
            <person name="Rokhsar D."/>
            <person name="Grimwood J."/>
            <person name="Schmutz J."/>
            <person name="Juenger T."/>
        </authorList>
    </citation>
    <scope>NUCLEOTIDE SEQUENCE [LARGE SCALE GENOMIC DNA]</scope>
    <source>
        <strain evidence="2">FIL2</strain>
    </source>
</reference>
<organism evidence="2">
    <name type="scientific">Panicum hallii</name>
    <dbReference type="NCBI Taxonomy" id="206008"/>
    <lineage>
        <taxon>Eukaryota</taxon>
        <taxon>Viridiplantae</taxon>
        <taxon>Streptophyta</taxon>
        <taxon>Embryophyta</taxon>
        <taxon>Tracheophyta</taxon>
        <taxon>Spermatophyta</taxon>
        <taxon>Magnoliopsida</taxon>
        <taxon>Liliopsida</taxon>
        <taxon>Poales</taxon>
        <taxon>Poaceae</taxon>
        <taxon>PACMAD clade</taxon>
        <taxon>Panicoideae</taxon>
        <taxon>Panicodae</taxon>
        <taxon>Paniceae</taxon>
        <taxon>Panicinae</taxon>
        <taxon>Panicum</taxon>
        <taxon>Panicum sect. Panicum</taxon>
    </lineage>
</organism>
<proteinExistence type="predicted"/>
<accession>A0A2T8KWU6</accession>
<protein>
    <submittedName>
        <fullName evidence="2">Uncharacterized protein</fullName>
    </submittedName>
</protein>
<name>A0A2T8KWU6_9POAL</name>
<dbReference type="EMBL" id="CM008046">
    <property type="protein sequence ID" value="PVH66646.1"/>
    <property type="molecule type" value="Genomic_DNA"/>
</dbReference>
<dbReference type="AlphaFoldDB" id="A0A2T8KWU6"/>
<feature type="region of interest" description="Disordered" evidence="1">
    <location>
        <begin position="35"/>
        <end position="62"/>
    </location>
</feature>
<dbReference type="Gramene" id="PVH66646">
    <property type="protein sequence ID" value="PVH66646"/>
    <property type="gene ID" value="PAHAL_1G305700"/>
</dbReference>
<dbReference type="Proteomes" id="UP000243499">
    <property type="component" value="Chromosome 1"/>
</dbReference>
<sequence length="133" mass="14356">MRCTRPVRVMTGRRRAGSHIPHATYVTSRPAYKTAHGSPAARCSRRRRASISLGGSDQRSVGGGDGAWAPGCSLFPCPCYDPAPPRKSDAGAFYLLSRWAHCTQPAAAKDLHGVIRRARGEKVGAQSRRCMHG</sequence>